<keyword evidence="7" id="KW-0998">Cell outer membrane</keyword>
<keyword evidence="5" id="KW-0812">Transmembrane</keyword>
<name>A0A1I2HCC0_9GAMM</name>
<feature type="coiled-coil region" evidence="8">
    <location>
        <begin position="145"/>
        <end position="172"/>
    </location>
</feature>
<dbReference type="EMBL" id="FOOC01000001">
    <property type="protein sequence ID" value="SFF27198.1"/>
    <property type="molecule type" value="Genomic_DNA"/>
</dbReference>
<evidence type="ECO:0000256" key="8">
    <source>
        <dbReference type="SAM" id="Coils"/>
    </source>
</evidence>
<keyword evidence="4" id="KW-1134">Transmembrane beta strand</keyword>
<dbReference type="RefSeq" id="WP_091530588.1">
    <property type="nucleotide sequence ID" value="NZ_FOOC01000001.1"/>
</dbReference>
<dbReference type="NCBIfam" id="TIGR01844">
    <property type="entry name" value="type_I_sec_TolC"/>
    <property type="match status" value="1"/>
</dbReference>
<dbReference type="PANTHER" id="PTHR30026:SF20">
    <property type="entry name" value="OUTER MEMBRANE PROTEIN TOLC"/>
    <property type="match status" value="1"/>
</dbReference>
<dbReference type="InterPro" id="IPR003423">
    <property type="entry name" value="OMP_efflux"/>
</dbReference>
<evidence type="ECO:0000256" key="2">
    <source>
        <dbReference type="ARBA" id="ARBA00007613"/>
    </source>
</evidence>
<gene>
    <name evidence="10" type="ORF">SAMN04488120_101311</name>
</gene>
<dbReference type="SUPFAM" id="SSF56954">
    <property type="entry name" value="Outer membrane efflux proteins (OEP)"/>
    <property type="match status" value="1"/>
</dbReference>
<reference evidence="10 11" key="1">
    <citation type="submission" date="2016-10" db="EMBL/GenBank/DDBJ databases">
        <authorList>
            <person name="de Groot N.N."/>
        </authorList>
    </citation>
    <scope>NUCLEOTIDE SEQUENCE [LARGE SCALE GENOMIC DNA]</scope>
    <source>
        <strain evidence="10 11">DSM 23609</strain>
    </source>
</reference>
<organism evidence="10 11">
    <name type="scientific">Fontimonas thermophila</name>
    <dbReference type="NCBI Taxonomy" id="1076937"/>
    <lineage>
        <taxon>Bacteria</taxon>
        <taxon>Pseudomonadati</taxon>
        <taxon>Pseudomonadota</taxon>
        <taxon>Gammaproteobacteria</taxon>
        <taxon>Nevskiales</taxon>
        <taxon>Nevskiaceae</taxon>
        <taxon>Fontimonas</taxon>
    </lineage>
</organism>
<dbReference type="Proteomes" id="UP000199771">
    <property type="component" value="Unassembled WGS sequence"/>
</dbReference>
<accession>A0A1I2HCC0</accession>
<evidence type="ECO:0000256" key="1">
    <source>
        <dbReference type="ARBA" id="ARBA00004442"/>
    </source>
</evidence>
<sequence length="444" mass="48102">MICAARLSPTAVALLAVLAASPAAAMTLSEAYGRAAGHDPAIAVSQAQYAAARQSGAIERGTLLPTVSAGGHYGYARTQSDGVFGRSQDRYPSWGAQVTARQPLFRLDWFARRERARALDDQAETAFRDREQQTLVRVAERYFAVLVAQDQLAQAEAEAAAVRESLEDTRKRYAVELVPGTDLKEAQARDDLAQARVLSAQTALETAREALDEITGNGHVALPVLPEDVVFPPLQPADAEQWVEAARAQSPRIALAAQALRIAEADRERARSAAMPALDLVASAGREDTSEFDFGQRTDDARIGVELSVPIYAGGINHAAWQQAIANAQAAQAELRRVTLETERTTRQLFRQVATAYAEVGAYARALESARAAEAATRAGYDAGTRTITDVLDAKSRVVQAQRDLNGTRYRLLLNLLQLKQLAGELSAQDFAQIDQLLRYPPAR</sequence>
<keyword evidence="11" id="KW-1185">Reference proteome</keyword>
<dbReference type="GO" id="GO:0015562">
    <property type="term" value="F:efflux transmembrane transporter activity"/>
    <property type="evidence" value="ECO:0007669"/>
    <property type="project" value="InterPro"/>
</dbReference>
<protein>
    <submittedName>
        <fullName evidence="10">Outer membrane protein</fullName>
    </submittedName>
</protein>
<evidence type="ECO:0000256" key="5">
    <source>
        <dbReference type="ARBA" id="ARBA00022692"/>
    </source>
</evidence>
<keyword evidence="8" id="KW-0175">Coiled coil</keyword>
<dbReference type="GO" id="GO:1990281">
    <property type="term" value="C:efflux pump complex"/>
    <property type="evidence" value="ECO:0007669"/>
    <property type="project" value="TreeGrafter"/>
</dbReference>
<dbReference type="Gene3D" id="1.20.1600.10">
    <property type="entry name" value="Outer membrane efflux proteins (OEP)"/>
    <property type="match status" value="1"/>
</dbReference>
<dbReference type="InterPro" id="IPR051906">
    <property type="entry name" value="TolC-like"/>
</dbReference>
<comment type="similarity">
    <text evidence="2">Belongs to the outer membrane factor (OMF) (TC 1.B.17) family.</text>
</comment>
<dbReference type="GO" id="GO:0015288">
    <property type="term" value="F:porin activity"/>
    <property type="evidence" value="ECO:0007669"/>
    <property type="project" value="TreeGrafter"/>
</dbReference>
<dbReference type="Pfam" id="PF02321">
    <property type="entry name" value="OEP"/>
    <property type="match status" value="2"/>
</dbReference>
<dbReference type="AlphaFoldDB" id="A0A1I2HCC0"/>
<dbReference type="GO" id="GO:0009279">
    <property type="term" value="C:cell outer membrane"/>
    <property type="evidence" value="ECO:0007669"/>
    <property type="project" value="UniProtKB-SubCell"/>
</dbReference>
<evidence type="ECO:0000313" key="10">
    <source>
        <dbReference type="EMBL" id="SFF27198.1"/>
    </source>
</evidence>
<dbReference type="OrthoDB" id="9813458at2"/>
<evidence type="ECO:0000256" key="7">
    <source>
        <dbReference type="ARBA" id="ARBA00023237"/>
    </source>
</evidence>
<comment type="subcellular location">
    <subcellularLocation>
        <location evidence="1">Cell outer membrane</location>
    </subcellularLocation>
</comment>
<evidence type="ECO:0000313" key="11">
    <source>
        <dbReference type="Proteomes" id="UP000199771"/>
    </source>
</evidence>
<evidence type="ECO:0000256" key="4">
    <source>
        <dbReference type="ARBA" id="ARBA00022452"/>
    </source>
</evidence>
<dbReference type="PANTHER" id="PTHR30026">
    <property type="entry name" value="OUTER MEMBRANE PROTEIN TOLC"/>
    <property type="match status" value="1"/>
</dbReference>
<dbReference type="STRING" id="1076937.SAMN04488120_101311"/>
<keyword evidence="9" id="KW-0732">Signal</keyword>
<proteinExistence type="inferred from homology"/>
<evidence type="ECO:0000256" key="6">
    <source>
        <dbReference type="ARBA" id="ARBA00023136"/>
    </source>
</evidence>
<feature type="signal peptide" evidence="9">
    <location>
        <begin position="1"/>
        <end position="25"/>
    </location>
</feature>
<keyword evidence="3" id="KW-0813">Transport</keyword>
<keyword evidence="6" id="KW-0472">Membrane</keyword>
<evidence type="ECO:0000256" key="9">
    <source>
        <dbReference type="SAM" id="SignalP"/>
    </source>
</evidence>
<evidence type="ECO:0000256" key="3">
    <source>
        <dbReference type="ARBA" id="ARBA00022448"/>
    </source>
</evidence>
<dbReference type="InterPro" id="IPR010130">
    <property type="entry name" value="T1SS_OMP_TolC"/>
</dbReference>
<feature type="chain" id="PRO_5011618137" evidence="9">
    <location>
        <begin position="26"/>
        <end position="444"/>
    </location>
</feature>